<organism evidence="2 3">
    <name type="scientific">Fertoeibacter niger</name>
    <dbReference type="NCBI Taxonomy" id="2656921"/>
    <lineage>
        <taxon>Bacteria</taxon>
        <taxon>Pseudomonadati</taxon>
        <taxon>Pseudomonadota</taxon>
        <taxon>Alphaproteobacteria</taxon>
        <taxon>Rhodobacterales</taxon>
        <taxon>Paracoccaceae</taxon>
        <taxon>Fertoeibacter</taxon>
    </lineage>
</organism>
<keyword evidence="3" id="KW-1185">Reference proteome</keyword>
<keyword evidence="1" id="KW-0812">Transmembrane</keyword>
<proteinExistence type="predicted"/>
<dbReference type="Proteomes" id="UP000484076">
    <property type="component" value="Unassembled WGS sequence"/>
</dbReference>
<keyword evidence="1" id="KW-1133">Transmembrane helix</keyword>
<feature type="transmembrane region" description="Helical" evidence="1">
    <location>
        <begin position="51"/>
        <end position="74"/>
    </location>
</feature>
<evidence type="ECO:0000313" key="3">
    <source>
        <dbReference type="Proteomes" id="UP000484076"/>
    </source>
</evidence>
<protein>
    <submittedName>
        <fullName evidence="2">Uncharacterized protein</fullName>
    </submittedName>
</protein>
<dbReference type="AlphaFoldDB" id="A0A8X8H6I6"/>
<dbReference type="RefSeq" id="WP_152824698.1">
    <property type="nucleotide sequence ID" value="NZ_WHUT02000003.1"/>
</dbReference>
<comment type="caution">
    <text evidence="2">The sequence shown here is derived from an EMBL/GenBank/DDBJ whole genome shotgun (WGS) entry which is preliminary data.</text>
</comment>
<feature type="transmembrane region" description="Helical" evidence="1">
    <location>
        <begin position="112"/>
        <end position="130"/>
    </location>
</feature>
<feature type="transmembrane region" description="Helical" evidence="1">
    <location>
        <begin position="86"/>
        <end position="106"/>
    </location>
</feature>
<name>A0A8X8H6I6_9RHOB</name>
<dbReference type="EMBL" id="WHUT02000003">
    <property type="protein sequence ID" value="NUB44071.1"/>
    <property type="molecule type" value="Genomic_DNA"/>
</dbReference>
<accession>A0A8X8H6I6</accession>
<evidence type="ECO:0000256" key="1">
    <source>
        <dbReference type="SAM" id="Phobius"/>
    </source>
</evidence>
<evidence type="ECO:0000313" key="2">
    <source>
        <dbReference type="EMBL" id="NUB44071.1"/>
    </source>
</evidence>
<sequence length="141" mass="14214">MRHLRSVPGGLALVGWPPLLAATGILWLAPAPLGAAGLALARLLPDGGGTFVLLVVGTALALSPAFSWIGWLIALPVVAALLHRGWFGWLPAAATGATAGMIAAKVVGSDVAAGFGLVMLILLRGVLGLVRPAAFALPRAF</sequence>
<reference evidence="2" key="1">
    <citation type="submission" date="2020-05" db="EMBL/GenBank/DDBJ databases">
        <title>Fertoebacter nigrum gen. nov., sp. nov., a new member of the family Rhodobacteraceae.</title>
        <authorList>
            <person name="Szuroczki S."/>
            <person name="Abbaszade G."/>
            <person name="Buni D."/>
            <person name="Schumann P."/>
            <person name="Toth E."/>
        </authorList>
    </citation>
    <scope>NUCLEOTIDE SEQUENCE</scope>
    <source>
        <strain evidence="2">RG-N-1a</strain>
    </source>
</reference>
<gene>
    <name evidence="2" type="ORF">GEU84_006740</name>
</gene>
<keyword evidence="1" id="KW-0472">Membrane</keyword>